<accession>A0A165ZTH0</accession>
<dbReference type="EMBL" id="LWMV01000193">
    <property type="protein sequence ID" value="KZX11138.1"/>
    <property type="molecule type" value="Genomic_DNA"/>
</dbReference>
<name>A0A165ZTH0_9EURY</name>
<evidence type="ECO:0000313" key="1">
    <source>
        <dbReference type="EMBL" id="KZX11138.1"/>
    </source>
</evidence>
<organism evidence="1 2">
    <name type="scientific">Methanobrevibacter curvatus</name>
    <dbReference type="NCBI Taxonomy" id="49547"/>
    <lineage>
        <taxon>Archaea</taxon>
        <taxon>Methanobacteriati</taxon>
        <taxon>Methanobacteriota</taxon>
        <taxon>Methanomada group</taxon>
        <taxon>Methanobacteria</taxon>
        <taxon>Methanobacteriales</taxon>
        <taxon>Methanobacteriaceae</taxon>
        <taxon>Methanobrevibacter</taxon>
    </lineage>
</organism>
<keyword evidence="2" id="KW-1185">Reference proteome</keyword>
<dbReference type="OrthoDB" id="195008at2157"/>
<dbReference type="AlphaFoldDB" id="A0A165ZTH0"/>
<dbReference type="PATRIC" id="fig|49547.3.peg.1639"/>
<evidence type="ECO:0008006" key="3">
    <source>
        <dbReference type="Google" id="ProtNLM"/>
    </source>
</evidence>
<gene>
    <name evidence="1" type="ORF">MBCUR_15350</name>
</gene>
<proteinExistence type="predicted"/>
<protein>
    <recommendedName>
        <fullName evidence="3">Tc1-like transposase DDE domain-containing protein</fullName>
    </recommendedName>
</protein>
<sequence length="81" mass="9865">MHLFSCSSNLNPIEQIWRTIKKELSTEFIVDEEFLIKNFERLFYENVDKKPFAEKWIDKFIFDKNNDLLILDIYEYVVLLA</sequence>
<dbReference type="Proteomes" id="UP000077245">
    <property type="component" value="Unassembled WGS sequence"/>
</dbReference>
<dbReference type="RefSeq" id="WP_067092228.1">
    <property type="nucleotide sequence ID" value="NZ_LWMV01000193.1"/>
</dbReference>
<dbReference type="STRING" id="49547.MBCUR_15350"/>
<reference evidence="1 2" key="1">
    <citation type="submission" date="2016-04" db="EMBL/GenBank/DDBJ databases">
        <title>Genome sequence of Methanobrevibacter curvatus DSM 11111.</title>
        <authorList>
            <person name="Poehlein A."/>
            <person name="Seedorf H."/>
            <person name="Daniel R."/>
        </authorList>
    </citation>
    <scope>NUCLEOTIDE SEQUENCE [LARGE SCALE GENOMIC DNA]</scope>
    <source>
        <strain evidence="1 2">DSM 11111</strain>
    </source>
</reference>
<evidence type="ECO:0000313" key="2">
    <source>
        <dbReference type="Proteomes" id="UP000077245"/>
    </source>
</evidence>
<comment type="caution">
    <text evidence="1">The sequence shown here is derived from an EMBL/GenBank/DDBJ whole genome shotgun (WGS) entry which is preliminary data.</text>
</comment>